<comment type="caution">
    <text evidence="2">The sequence shown here is derived from an EMBL/GenBank/DDBJ whole genome shotgun (WGS) entry which is preliminary data.</text>
</comment>
<dbReference type="SUPFAM" id="SSF63570">
    <property type="entry name" value="PABC (PABP) domain"/>
    <property type="match status" value="1"/>
</dbReference>
<dbReference type="InterPro" id="IPR036053">
    <property type="entry name" value="PABP-dom"/>
</dbReference>
<name>A0A8H7PZ13_9FUNG</name>
<evidence type="ECO:0000313" key="2">
    <source>
        <dbReference type="EMBL" id="KAG2182868.1"/>
    </source>
</evidence>
<feature type="domain" description="PABC" evidence="1">
    <location>
        <begin position="31"/>
        <end position="80"/>
    </location>
</feature>
<accession>A0A8H7PZ13</accession>
<dbReference type="Pfam" id="PF00658">
    <property type="entry name" value="MLLE"/>
    <property type="match status" value="1"/>
</dbReference>
<dbReference type="InterPro" id="IPR002004">
    <property type="entry name" value="PABP_HYD_C"/>
</dbReference>
<dbReference type="Gene3D" id="1.10.1900.10">
    <property type="entry name" value="c-terminal domain of poly(a) binding protein"/>
    <property type="match status" value="1"/>
</dbReference>
<dbReference type="OrthoDB" id="6159137at2759"/>
<dbReference type="EMBL" id="JAEPRA010000007">
    <property type="protein sequence ID" value="KAG2182868.1"/>
    <property type="molecule type" value="Genomic_DNA"/>
</dbReference>
<feature type="non-terminal residue" evidence="2">
    <location>
        <position position="1"/>
    </location>
</feature>
<dbReference type="AlphaFoldDB" id="A0A8H7PZ13"/>
<proteinExistence type="predicted"/>
<dbReference type="Proteomes" id="UP000612746">
    <property type="component" value="Unassembled WGS sequence"/>
</dbReference>
<dbReference type="GO" id="GO:0003723">
    <property type="term" value="F:RNA binding"/>
    <property type="evidence" value="ECO:0007669"/>
    <property type="project" value="InterPro"/>
</dbReference>
<sequence length="90" mass="9918">DALNIFADEDESPNPAEVDNSAEAFYLKISKLSLFEKKQKLGDKLYPLVKATGVKQAPKVTIRLLDTVDLHKLSKLMTVDNAELSSLAKS</sequence>
<organism evidence="2 3">
    <name type="scientific">Umbelopsis vinacea</name>
    <dbReference type="NCBI Taxonomy" id="44442"/>
    <lineage>
        <taxon>Eukaryota</taxon>
        <taxon>Fungi</taxon>
        <taxon>Fungi incertae sedis</taxon>
        <taxon>Mucoromycota</taxon>
        <taxon>Mucoromycotina</taxon>
        <taxon>Umbelopsidomycetes</taxon>
        <taxon>Umbelopsidales</taxon>
        <taxon>Umbelopsidaceae</taxon>
        <taxon>Umbelopsis</taxon>
    </lineage>
</organism>
<reference evidence="2" key="1">
    <citation type="submission" date="2020-12" db="EMBL/GenBank/DDBJ databases">
        <title>Metabolic potential, ecology and presence of endohyphal bacteria is reflected in genomic diversity of Mucoromycotina.</title>
        <authorList>
            <person name="Muszewska A."/>
            <person name="Okrasinska A."/>
            <person name="Steczkiewicz K."/>
            <person name="Drgas O."/>
            <person name="Orlowska M."/>
            <person name="Perlinska-Lenart U."/>
            <person name="Aleksandrzak-Piekarczyk T."/>
            <person name="Szatraj K."/>
            <person name="Zielenkiewicz U."/>
            <person name="Pilsyk S."/>
            <person name="Malc E."/>
            <person name="Mieczkowski P."/>
            <person name="Kruszewska J.S."/>
            <person name="Biernat P."/>
            <person name="Pawlowska J."/>
        </authorList>
    </citation>
    <scope>NUCLEOTIDE SEQUENCE</scope>
    <source>
        <strain evidence="2">WA0000051536</strain>
    </source>
</reference>
<protein>
    <recommendedName>
        <fullName evidence="1">PABC domain-containing protein</fullName>
    </recommendedName>
</protein>
<evidence type="ECO:0000313" key="3">
    <source>
        <dbReference type="Proteomes" id="UP000612746"/>
    </source>
</evidence>
<gene>
    <name evidence="2" type="ORF">INT44_005849</name>
</gene>
<evidence type="ECO:0000259" key="1">
    <source>
        <dbReference type="Pfam" id="PF00658"/>
    </source>
</evidence>
<keyword evidence="3" id="KW-1185">Reference proteome</keyword>
<feature type="non-terminal residue" evidence="2">
    <location>
        <position position="90"/>
    </location>
</feature>